<accession>A0A1H2LEU4</accession>
<dbReference type="InterPro" id="IPR003439">
    <property type="entry name" value="ABC_transporter-like_ATP-bd"/>
</dbReference>
<evidence type="ECO:0000256" key="1">
    <source>
        <dbReference type="ARBA" id="ARBA00005417"/>
    </source>
</evidence>
<evidence type="ECO:0000256" key="5">
    <source>
        <dbReference type="SAM" id="MobiDB-lite"/>
    </source>
</evidence>
<dbReference type="InterPro" id="IPR050319">
    <property type="entry name" value="ABC_transp_ATP-bind"/>
</dbReference>
<dbReference type="SUPFAM" id="SSF52540">
    <property type="entry name" value="P-loop containing nucleoside triphosphate hydrolases"/>
    <property type="match status" value="1"/>
</dbReference>
<evidence type="ECO:0000259" key="6">
    <source>
        <dbReference type="PROSITE" id="PS50893"/>
    </source>
</evidence>
<protein>
    <submittedName>
        <fullName evidence="7">Peptide/nickel transport system ATP-binding protein</fullName>
    </submittedName>
</protein>
<organism evidence="7 8">
    <name type="scientific">Jiangella alkaliphila</name>
    <dbReference type="NCBI Taxonomy" id="419479"/>
    <lineage>
        <taxon>Bacteria</taxon>
        <taxon>Bacillati</taxon>
        <taxon>Actinomycetota</taxon>
        <taxon>Actinomycetes</taxon>
        <taxon>Jiangellales</taxon>
        <taxon>Jiangellaceae</taxon>
        <taxon>Jiangella</taxon>
    </lineage>
</organism>
<dbReference type="STRING" id="419479.SAMN04488563_5928"/>
<dbReference type="InterPro" id="IPR013563">
    <property type="entry name" value="Oligopep_ABC_C"/>
</dbReference>
<dbReference type="InterPro" id="IPR003593">
    <property type="entry name" value="AAA+_ATPase"/>
</dbReference>
<dbReference type="PROSITE" id="PS50893">
    <property type="entry name" value="ABC_TRANSPORTER_2"/>
    <property type="match status" value="1"/>
</dbReference>
<evidence type="ECO:0000313" key="8">
    <source>
        <dbReference type="Proteomes" id="UP000182977"/>
    </source>
</evidence>
<keyword evidence="2" id="KW-0813">Transport</keyword>
<dbReference type="AlphaFoldDB" id="A0A1H2LEU4"/>
<dbReference type="GO" id="GO:0055085">
    <property type="term" value="P:transmembrane transport"/>
    <property type="evidence" value="ECO:0007669"/>
    <property type="project" value="UniProtKB-ARBA"/>
</dbReference>
<dbReference type="CDD" id="cd03257">
    <property type="entry name" value="ABC_NikE_OppD_transporters"/>
    <property type="match status" value="1"/>
</dbReference>
<dbReference type="PANTHER" id="PTHR43776:SF7">
    <property type="entry name" value="D,D-DIPEPTIDE TRANSPORT ATP-BINDING PROTEIN DDPF-RELATED"/>
    <property type="match status" value="1"/>
</dbReference>
<dbReference type="Proteomes" id="UP000182977">
    <property type="component" value="Chromosome I"/>
</dbReference>
<evidence type="ECO:0000256" key="2">
    <source>
        <dbReference type="ARBA" id="ARBA00022448"/>
    </source>
</evidence>
<evidence type="ECO:0000256" key="4">
    <source>
        <dbReference type="ARBA" id="ARBA00022840"/>
    </source>
</evidence>
<dbReference type="GO" id="GO:0016887">
    <property type="term" value="F:ATP hydrolysis activity"/>
    <property type="evidence" value="ECO:0007669"/>
    <property type="project" value="InterPro"/>
</dbReference>
<dbReference type="PANTHER" id="PTHR43776">
    <property type="entry name" value="TRANSPORT ATP-BINDING PROTEIN"/>
    <property type="match status" value="1"/>
</dbReference>
<proteinExistence type="inferred from homology"/>
<gene>
    <name evidence="7" type="ORF">SAMN04488563_5928</name>
</gene>
<feature type="region of interest" description="Disordered" evidence="5">
    <location>
        <begin position="1"/>
        <end position="23"/>
    </location>
</feature>
<dbReference type="GO" id="GO:0015833">
    <property type="term" value="P:peptide transport"/>
    <property type="evidence" value="ECO:0007669"/>
    <property type="project" value="InterPro"/>
</dbReference>
<keyword evidence="8" id="KW-1185">Reference proteome</keyword>
<dbReference type="PROSITE" id="PS00211">
    <property type="entry name" value="ABC_TRANSPORTER_1"/>
    <property type="match status" value="1"/>
</dbReference>
<dbReference type="Pfam" id="PF08352">
    <property type="entry name" value="oligo_HPY"/>
    <property type="match status" value="1"/>
</dbReference>
<reference evidence="8" key="1">
    <citation type="submission" date="2016-10" db="EMBL/GenBank/DDBJ databases">
        <authorList>
            <person name="Varghese N."/>
            <person name="Submissions S."/>
        </authorList>
    </citation>
    <scope>NUCLEOTIDE SEQUENCE [LARGE SCALE GENOMIC DNA]</scope>
    <source>
        <strain evidence="8">DSM 45079</strain>
    </source>
</reference>
<dbReference type="GO" id="GO:0005524">
    <property type="term" value="F:ATP binding"/>
    <property type="evidence" value="ECO:0007669"/>
    <property type="project" value="UniProtKB-KW"/>
</dbReference>
<comment type="similarity">
    <text evidence="1">Belongs to the ABC transporter superfamily.</text>
</comment>
<sequence length="340" mass="35897">MADMSQSSAVEAATSAPTGPPALEVRGVTVRYGGSDRPWRHAAGVLALDDVSLTVPRHASLGIVGTTGSGKSTLAKAVMGMVRPTAGTVLVDGRDVHARAAADAALVRRRQLVLQDPHSSLDPRMRIGDIIAEPLRAGARVSRDRRRERVAELLELVGLPPGKASMYPHQFSGGQLQRVAVARALAPEPSLIVLDEPTSALDVSVRAQVLNLLRRLQDAVRVSYVVISHDLLTASYLAERIAVFHEGRVVEIGTPEEVYTAPVHPYTAELLACVPTADGRFVQAPRPGPPVHAIPAAPFVCAFAPDCPDHPSTAPSDDPGGLRLRPSGRQVACFAAGGPE</sequence>
<keyword evidence="4 7" id="KW-0067">ATP-binding</keyword>
<feature type="domain" description="ABC transporter" evidence="6">
    <location>
        <begin position="23"/>
        <end position="271"/>
    </location>
</feature>
<dbReference type="OrthoDB" id="8481147at2"/>
<evidence type="ECO:0000256" key="3">
    <source>
        <dbReference type="ARBA" id="ARBA00022741"/>
    </source>
</evidence>
<keyword evidence="3" id="KW-0547">Nucleotide-binding</keyword>
<name>A0A1H2LEU4_9ACTN</name>
<dbReference type="InterPro" id="IPR017871">
    <property type="entry name" value="ABC_transporter-like_CS"/>
</dbReference>
<dbReference type="Gene3D" id="3.40.50.300">
    <property type="entry name" value="P-loop containing nucleotide triphosphate hydrolases"/>
    <property type="match status" value="1"/>
</dbReference>
<dbReference type="InterPro" id="IPR027417">
    <property type="entry name" value="P-loop_NTPase"/>
</dbReference>
<evidence type="ECO:0000313" key="7">
    <source>
        <dbReference type="EMBL" id="SDU79101.1"/>
    </source>
</evidence>
<dbReference type="SMART" id="SM00382">
    <property type="entry name" value="AAA"/>
    <property type="match status" value="1"/>
</dbReference>
<dbReference type="Pfam" id="PF00005">
    <property type="entry name" value="ABC_tran"/>
    <property type="match status" value="1"/>
</dbReference>
<dbReference type="EMBL" id="LT629791">
    <property type="protein sequence ID" value="SDU79101.1"/>
    <property type="molecule type" value="Genomic_DNA"/>
</dbReference>